<name>A0ABU6XEI0_9FABA</name>
<reference evidence="2 3" key="1">
    <citation type="journal article" date="2023" name="Plants (Basel)">
        <title>Bridging the Gap: Combining Genomics and Transcriptomics Approaches to Understand Stylosanthes scabra, an Orphan Legume from the Brazilian Caatinga.</title>
        <authorList>
            <person name="Ferreira-Neto J.R.C."/>
            <person name="da Silva M.D."/>
            <person name="Binneck E."/>
            <person name="de Melo N.F."/>
            <person name="da Silva R.H."/>
            <person name="de Melo A.L.T.M."/>
            <person name="Pandolfi V."/>
            <person name="Bustamante F.O."/>
            <person name="Brasileiro-Vidal A.C."/>
            <person name="Benko-Iseppon A.M."/>
        </authorList>
    </citation>
    <scope>NUCLEOTIDE SEQUENCE [LARGE SCALE GENOMIC DNA]</scope>
    <source>
        <tissue evidence="2">Leaves</tissue>
    </source>
</reference>
<evidence type="ECO:0000313" key="2">
    <source>
        <dbReference type="EMBL" id="MED6196322.1"/>
    </source>
</evidence>
<keyword evidence="3" id="KW-1185">Reference proteome</keyword>
<comment type="caution">
    <text evidence="2">The sequence shown here is derived from an EMBL/GenBank/DDBJ whole genome shotgun (WGS) entry which is preliminary data.</text>
</comment>
<dbReference type="EMBL" id="JASCZI010211738">
    <property type="protein sequence ID" value="MED6196322.1"/>
    <property type="molecule type" value="Genomic_DNA"/>
</dbReference>
<organism evidence="2 3">
    <name type="scientific">Stylosanthes scabra</name>
    <dbReference type="NCBI Taxonomy" id="79078"/>
    <lineage>
        <taxon>Eukaryota</taxon>
        <taxon>Viridiplantae</taxon>
        <taxon>Streptophyta</taxon>
        <taxon>Embryophyta</taxon>
        <taxon>Tracheophyta</taxon>
        <taxon>Spermatophyta</taxon>
        <taxon>Magnoliopsida</taxon>
        <taxon>eudicotyledons</taxon>
        <taxon>Gunneridae</taxon>
        <taxon>Pentapetalae</taxon>
        <taxon>rosids</taxon>
        <taxon>fabids</taxon>
        <taxon>Fabales</taxon>
        <taxon>Fabaceae</taxon>
        <taxon>Papilionoideae</taxon>
        <taxon>50 kb inversion clade</taxon>
        <taxon>dalbergioids sensu lato</taxon>
        <taxon>Dalbergieae</taxon>
        <taxon>Pterocarpus clade</taxon>
        <taxon>Stylosanthes</taxon>
    </lineage>
</organism>
<feature type="compositionally biased region" description="Polar residues" evidence="1">
    <location>
        <begin position="39"/>
        <end position="56"/>
    </location>
</feature>
<protein>
    <submittedName>
        <fullName evidence="2">Uncharacterized protein</fullName>
    </submittedName>
</protein>
<accession>A0ABU6XEI0</accession>
<feature type="region of interest" description="Disordered" evidence="1">
    <location>
        <begin position="1"/>
        <end position="93"/>
    </location>
</feature>
<sequence>MRKIRLRSGKEVVVKDRNMGKERASNSSTSTDDSAATDKTQPSPSRATITPLNASASGWVPPQPPPTGRWIPTQTGTSWGPQPSWAPPQNTTPSTWPIVPPSTQQTPQGWYPPPQGGVYGYSNSPQFGIYGAGSTPPSFGVYNPQGINNTPQLSLAQPSAQSIPVPQPTQVATAVTSTPQVVSIGNNNRSIFPEMFRQMPISSTPTNNTIESLVFFRQQIKESHHDLVHMLTQ</sequence>
<proteinExistence type="predicted"/>
<feature type="compositionally biased region" description="Basic and acidic residues" evidence="1">
    <location>
        <begin position="8"/>
        <end position="24"/>
    </location>
</feature>
<gene>
    <name evidence="2" type="ORF">PIB30_046433</name>
</gene>
<evidence type="ECO:0000313" key="3">
    <source>
        <dbReference type="Proteomes" id="UP001341840"/>
    </source>
</evidence>
<evidence type="ECO:0000256" key="1">
    <source>
        <dbReference type="SAM" id="MobiDB-lite"/>
    </source>
</evidence>
<dbReference type="Proteomes" id="UP001341840">
    <property type="component" value="Unassembled WGS sequence"/>
</dbReference>
<feature type="compositionally biased region" description="Polar residues" evidence="1">
    <location>
        <begin position="72"/>
        <end position="93"/>
    </location>
</feature>
<feature type="compositionally biased region" description="Low complexity" evidence="1">
    <location>
        <begin position="25"/>
        <end position="38"/>
    </location>
</feature>